<evidence type="ECO:0000256" key="7">
    <source>
        <dbReference type="RuleBase" id="RU364093"/>
    </source>
</evidence>
<keyword evidence="7" id="KW-1006">Bacterial flagellum protein export</keyword>
<dbReference type="Pfam" id="PF00771">
    <property type="entry name" value="FHIPEP"/>
    <property type="match status" value="1"/>
</dbReference>
<dbReference type="Proteomes" id="UP000183487">
    <property type="component" value="Unassembled WGS sequence"/>
</dbReference>
<evidence type="ECO:0000256" key="2">
    <source>
        <dbReference type="ARBA" id="ARBA00008835"/>
    </source>
</evidence>
<protein>
    <recommendedName>
        <fullName evidence="7">Flagellar biosynthesis protein FlhA</fullName>
    </recommendedName>
</protein>
<organism evidence="8 9">
    <name type="scientific">Paraburkholderia fungorum</name>
    <dbReference type="NCBI Taxonomy" id="134537"/>
    <lineage>
        <taxon>Bacteria</taxon>
        <taxon>Pseudomonadati</taxon>
        <taxon>Pseudomonadota</taxon>
        <taxon>Betaproteobacteria</taxon>
        <taxon>Burkholderiales</taxon>
        <taxon>Burkholderiaceae</taxon>
        <taxon>Paraburkholderia</taxon>
    </lineage>
</organism>
<dbReference type="PANTHER" id="PTHR30161:SF1">
    <property type="entry name" value="FLAGELLAR BIOSYNTHESIS PROTEIN FLHA-RELATED"/>
    <property type="match status" value="1"/>
</dbReference>
<feature type="transmembrane region" description="Helical" evidence="7">
    <location>
        <begin position="286"/>
        <end position="306"/>
    </location>
</feature>
<keyword evidence="7" id="KW-0653">Protein transport</keyword>
<dbReference type="RefSeq" id="WP_074762476.1">
    <property type="nucleotide sequence ID" value="NZ_FNKP01000001.1"/>
</dbReference>
<evidence type="ECO:0000256" key="5">
    <source>
        <dbReference type="ARBA" id="ARBA00022989"/>
    </source>
</evidence>
<feature type="transmembrane region" description="Helical" evidence="7">
    <location>
        <begin position="78"/>
        <end position="98"/>
    </location>
</feature>
<feature type="transmembrane region" description="Helical" evidence="7">
    <location>
        <begin position="47"/>
        <end position="66"/>
    </location>
</feature>
<evidence type="ECO:0000256" key="4">
    <source>
        <dbReference type="ARBA" id="ARBA00022692"/>
    </source>
</evidence>
<gene>
    <name evidence="7" type="primary">flhA</name>
    <name evidence="8" type="ORF">SAMN05443245_0134</name>
</gene>
<proteinExistence type="inferred from homology"/>
<feature type="transmembrane region" description="Helical" evidence="7">
    <location>
        <begin position="118"/>
        <end position="141"/>
    </location>
</feature>
<dbReference type="OrthoDB" id="9759185at2"/>
<evidence type="ECO:0000256" key="1">
    <source>
        <dbReference type="ARBA" id="ARBA00004651"/>
    </source>
</evidence>
<dbReference type="InterPro" id="IPR042193">
    <property type="entry name" value="FHIPEP_3"/>
</dbReference>
<dbReference type="Gene3D" id="1.10.8.540">
    <property type="entry name" value="FHIPEP family, domain 3"/>
    <property type="match status" value="1"/>
</dbReference>
<dbReference type="InterPro" id="IPR025505">
    <property type="entry name" value="FHIPEP_CS"/>
</dbReference>
<dbReference type="PIRSF" id="PIRSF005419">
    <property type="entry name" value="FlhA"/>
    <property type="match status" value="1"/>
</dbReference>
<keyword evidence="3 7" id="KW-1003">Cell membrane</keyword>
<dbReference type="InterPro" id="IPR042196">
    <property type="entry name" value="FHIPEP_4"/>
</dbReference>
<comment type="function">
    <text evidence="7">Required for formation of the rod structure of the flagellar apparatus. Together with FliI and FliH, may constitute the export apparatus of flagellin.</text>
</comment>
<dbReference type="InterPro" id="IPR001712">
    <property type="entry name" value="T3SS_FHIPEP"/>
</dbReference>
<accession>A0A1H0YKH9</accession>
<dbReference type="Gene3D" id="3.40.30.60">
    <property type="entry name" value="FHIPEP family, domain 1"/>
    <property type="match status" value="1"/>
</dbReference>
<keyword evidence="7" id="KW-1005">Bacterial flagellum biogenesis</keyword>
<keyword evidence="8" id="KW-0282">Flagellum</keyword>
<evidence type="ECO:0000313" key="8">
    <source>
        <dbReference type="EMBL" id="SDQ15687.1"/>
    </source>
</evidence>
<dbReference type="GO" id="GO:0009306">
    <property type="term" value="P:protein secretion"/>
    <property type="evidence" value="ECO:0007669"/>
    <property type="project" value="InterPro"/>
</dbReference>
<dbReference type="NCBIfam" id="TIGR01398">
    <property type="entry name" value="FlhA"/>
    <property type="match status" value="1"/>
</dbReference>
<dbReference type="GO" id="GO:0044780">
    <property type="term" value="P:bacterial-type flagellum assembly"/>
    <property type="evidence" value="ECO:0007669"/>
    <property type="project" value="InterPro"/>
</dbReference>
<reference evidence="9" key="1">
    <citation type="submission" date="2016-10" db="EMBL/GenBank/DDBJ databases">
        <authorList>
            <person name="Varghese N."/>
        </authorList>
    </citation>
    <scope>NUCLEOTIDE SEQUENCE [LARGE SCALE GENOMIC DNA]</scope>
    <source>
        <strain evidence="9">GAS106B</strain>
    </source>
</reference>
<dbReference type="PRINTS" id="PR00949">
    <property type="entry name" value="TYPE3IMAPROT"/>
</dbReference>
<dbReference type="Gene3D" id="3.40.50.12790">
    <property type="entry name" value="FHIPEP family, domain 4"/>
    <property type="match status" value="1"/>
</dbReference>
<keyword evidence="5 7" id="KW-1133">Transmembrane helix</keyword>
<keyword evidence="4 7" id="KW-0812">Transmembrane</keyword>
<sequence>MNARAGFLSRRPDAFSTANLRALAGPVLICMILGMMILPLPPFLLDLLFTFNIALSVMVLLVSMYTMKPLDFAAFPSVLLFSTLLRLSLNVASTRIVLLEGHTGPDAAGQVIESFGHFLVGGNFAVGIVVFIILMVINFMVITKGAGRIAEVSARFTLDAMPGKQMAIDADLNAGLINEDAARKRRSEVSQEAEFYGSMDGASKFVRGDAIAGLLIMVINIIGGLIVGMVQHDMSFAAAGKNYTLLTIGDGLVAQIPSLVISTAAGVIVSRVATNEDIGTQLTGQLFTNPRVLMITGCILVLMGLIPGMPHFAFLLLGGGLIQLGRTMKKRADERKNGPSLVDITPAVTAPVENTEASWDDVTMIDTLGLEVGYRLIPLVDKNSDGELLKRIKSIRKKFAQEIGFLPPVIHIRDNLELRPNGYRIALKGVEVGVGEAYPGQWLAINPGQVSAALPGTPTQDPAFGLPAIWIDTNLREQAQVYGYTVVDSSTVVATHLNHLVVTHASELLGRREVQSLLERMQKDTPSLVDDLVPKVLPLTTLQKVLQNLLEEGVPIRDMRTILEALSEHTPKITDAHDLTAAVRLALGRAITQQWFPGTGDMQVMGLDSNLERVLSQALSTGANPGLEPGLANTLLNETQKAMTRQQNAGLAPVLLVQHALRPMIARFLRRSLPQLKVLSYAEVPDTRNVRVVNQIGAHA</sequence>
<evidence type="ECO:0000256" key="6">
    <source>
        <dbReference type="ARBA" id="ARBA00023136"/>
    </source>
</evidence>
<dbReference type="PROSITE" id="PS00994">
    <property type="entry name" value="FHIPEP"/>
    <property type="match status" value="1"/>
</dbReference>
<dbReference type="AlphaFoldDB" id="A0A1H0YKH9"/>
<keyword evidence="8" id="KW-0969">Cilium</keyword>
<keyword evidence="8" id="KW-0966">Cell projection</keyword>
<dbReference type="EMBL" id="FNKP01000001">
    <property type="protein sequence ID" value="SDQ15687.1"/>
    <property type="molecule type" value="Genomic_DNA"/>
</dbReference>
<comment type="subcellular location">
    <subcellularLocation>
        <location evidence="1 7">Cell membrane</location>
        <topology evidence="1 7">Multi-pass membrane protein</topology>
    </subcellularLocation>
</comment>
<dbReference type="PANTHER" id="PTHR30161">
    <property type="entry name" value="FLAGELLAR EXPORT PROTEIN, MEMBRANE FLHA SUBUNIT-RELATED"/>
    <property type="match status" value="1"/>
</dbReference>
<evidence type="ECO:0000256" key="3">
    <source>
        <dbReference type="ARBA" id="ARBA00022475"/>
    </source>
</evidence>
<dbReference type="InterPro" id="IPR042194">
    <property type="entry name" value="FHIPEP_1"/>
</dbReference>
<keyword evidence="6 7" id="KW-0472">Membrane</keyword>
<dbReference type="InterPro" id="IPR006301">
    <property type="entry name" value="FlhA"/>
</dbReference>
<dbReference type="GO" id="GO:0005886">
    <property type="term" value="C:plasma membrane"/>
    <property type="evidence" value="ECO:0007669"/>
    <property type="project" value="UniProtKB-SubCell"/>
</dbReference>
<name>A0A1H0YKH9_9BURK</name>
<feature type="transmembrane region" description="Helical" evidence="7">
    <location>
        <begin position="211"/>
        <end position="232"/>
    </location>
</feature>
<keyword evidence="9" id="KW-1185">Reference proteome</keyword>
<keyword evidence="7" id="KW-0813">Transport</keyword>
<feature type="transmembrane region" description="Helical" evidence="7">
    <location>
        <begin position="252"/>
        <end position="274"/>
    </location>
</feature>
<evidence type="ECO:0000313" key="9">
    <source>
        <dbReference type="Proteomes" id="UP000183487"/>
    </source>
</evidence>
<feature type="transmembrane region" description="Helical" evidence="7">
    <location>
        <begin position="20"/>
        <end position="41"/>
    </location>
</feature>
<comment type="similarity">
    <text evidence="2 7">Belongs to the FHIPEP (flagella/HR/invasion proteins export pore) family.</text>
</comment>